<keyword evidence="2" id="KW-0255">Endonuclease</keyword>
<dbReference type="InterPro" id="IPR011335">
    <property type="entry name" value="Restrct_endonuc-II-like"/>
</dbReference>
<evidence type="ECO:0000256" key="3">
    <source>
        <dbReference type="ARBA" id="ARBA00022801"/>
    </source>
</evidence>
<dbReference type="Proteomes" id="UP000005408">
    <property type="component" value="Unassembled WGS sequence"/>
</dbReference>
<dbReference type="GO" id="GO:0004519">
    <property type="term" value="F:endonuclease activity"/>
    <property type="evidence" value="ECO:0007669"/>
    <property type="project" value="UniProtKB-KW"/>
</dbReference>
<evidence type="ECO:0000256" key="4">
    <source>
        <dbReference type="ARBA" id="ARBA00022839"/>
    </source>
</evidence>
<dbReference type="GO" id="GO:0006281">
    <property type="term" value="P:DNA repair"/>
    <property type="evidence" value="ECO:0007669"/>
    <property type="project" value="UniProtKB-ARBA"/>
</dbReference>
<dbReference type="Gene3D" id="3.90.320.10">
    <property type="match status" value="1"/>
</dbReference>
<organism evidence="5 6">
    <name type="scientific">Magallana gigas</name>
    <name type="common">Pacific oyster</name>
    <name type="synonym">Crassostrea gigas</name>
    <dbReference type="NCBI Taxonomy" id="29159"/>
    <lineage>
        <taxon>Eukaryota</taxon>
        <taxon>Metazoa</taxon>
        <taxon>Spiralia</taxon>
        <taxon>Lophotrochozoa</taxon>
        <taxon>Mollusca</taxon>
        <taxon>Bivalvia</taxon>
        <taxon>Autobranchia</taxon>
        <taxon>Pteriomorphia</taxon>
        <taxon>Ostreida</taxon>
        <taxon>Ostreoidea</taxon>
        <taxon>Ostreidae</taxon>
        <taxon>Magallana</taxon>
    </lineage>
</organism>
<dbReference type="SUPFAM" id="SSF52980">
    <property type="entry name" value="Restriction endonuclease-like"/>
    <property type="match status" value="1"/>
</dbReference>
<dbReference type="Pfam" id="PF01771">
    <property type="entry name" value="Viral_alk_exo"/>
    <property type="match status" value="1"/>
</dbReference>
<keyword evidence="3" id="KW-0378">Hydrolase</keyword>
<dbReference type="PANTHER" id="PTHR46609">
    <property type="entry name" value="EXONUCLEASE, PHAGE-TYPE/RECB, C-TERMINAL DOMAIN-CONTAINING PROTEIN"/>
    <property type="match status" value="1"/>
</dbReference>
<evidence type="ECO:0000256" key="1">
    <source>
        <dbReference type="ARBA" id="ARBA00022722"/>
    </source>
</evidence>
<keyword evidence="6" id="KW-1185">Reference proteome</keyword>
<dbReference type="InterPro" id="IPR034720">
    <property type="entry name" value="Viral_alk_exo"/>
</dbReference>
<dbReference type="InterPro" id="IPR051703">
    <property type="entry name" value="NF-kappa-B_Signaling_Reg"/>
</dbReference>
<dbReference type="InterPro" id="IPR011604">
    <property type="entry name" value="PDDEXK-like_dom_sf"/>
</dbReference>
<name>A0A8W8N7U2_MAGGI</name>
<accession>A0A8W8N7U2</accession>
<dbReference type="CDD" id="cd22343">
    <property type="entry name" value="PDDEXK_lambda_exonuclease-like"/>
    <property type="match status" value="1"/>
</dbReference>
<evidence type="ECO:0000313" key="6">
    <source>
        <dbReference type="Proteomes" id="UP000005408"/>
    </source>
</evidence>
<evidence type="ECO:0000313" key="5">
    <source>
        <dbReference type="EnsemblMetazoa" id="G4204.1:cds"/>
    </source>
</evidence>
<keyword evidence="1" id="KW-0540">Nuclease</keyword>
<protein>
    <submittedName>
        <fullName evidence="5">Uncharacterized protein</fullName>
    </submittedName>
</protein>
<dbReference type="GO" id="GO:0004527">
    <property type="term" value="F:exonuclease activity"/>
    <property type="evidence" value="ECO:0007669"/>
    <property type="project" value="UniProtKB-KW"/>
</dbReference>
<reference evidence="5" key="1">
    <citation type="submission" date="2022-08" db="UniProtKB">
        <authorList>
            <consortium name="EnsemblMetazoa"/>
        </authorList>
    </citation>
    <scope>IDENTIFICATION</scope>
    <source>
        <strain evidence="5">05x7-T-G4-1.051#20</strain>
    </source>
</reference>
<evidence type="ECO:0000256" key="2">
    <source>
        <dbReference type="ARBA" id="ARBA00022759"/>
    </source>
</evidence>
<keyword evidence="4" id="KW-0269">Exonuclease</keyword>
<dbReference type="EnsemblMetazoa" id="G4204.1">
    <property type="protein sequence ID" value="G4204.1:cds"/>
    <property type="gene ID" value="G4204"/>
</dbReference>
<sequence>MLKSLDGRPISKLNTIHVPTIKSEFGDVKLGSALSYQSKSKGIRVNDGVLMYCGNTTFPQTSVVKLPPWYKELLTEELILSNPEDIEKTTRNQYENPVWFKYRANRITASQMNRVVKRKKQPNDLLLNSLFQSKSSTKSAATEYGLSSEKLAREKLAKLKSVQNAHLHDCGLIINNAFPFLAATPDGKLCEMESVGFLKLNVHIWPKICQFLKLVLR</sequence>
<dbReference type="PANTHER" id="PTHR46609:SF8">
    <property type="entry name" value="YQAJ VIRAL RECOMBINASE DOMAIN-CONTAINING PROTEIN"/>
    <property type="match status" value="1"/>
</dbReference>
<proteinExistence type="predicted"/>
<dbReference type="AlphaFoldDB" id="A0A8W8N7U2"/>